<evidence type="ECO:0000313" key="2">
    <source>
        <dbReference type="EMBL" id="VFK19090.1"/>
    </source>
</evidence>
<evidence type="ECO:0000313" key="1">
    <source>
        <dbReference type="EMBL" id="VFJ69732.1"/>
    </source>
</evidence>
<protein>
    <submittedName>
        <fullName evidence="2">Uncharacterized protein</fullName>
    </submittedName>
</protein>
<dbReference type="AlphaFoldDB" id="A0A450WQ02"/>
<proteinExistence type="predicted"/>
<gene>
    <name evidence="2" type="ORF">BECKFM1743B_GA0114221_105954</name>
    <name evidence="1" type="ORF">BECKFM1743C_GA0114222_105313</name>
</gene>
<accession>A0A450WQ02</accession>
<dbReference type="EMBL" id="CAADFA010000531">
    <property type="protein sequence ID" value="VFJ69732.1"/>
    <property type="molecule type" value="Genomic_DNA"/>
</dbReference>
<sequence>MLIYFHVNSAFSLPDLMVMGHNLTFAFTSNGYNFPLSRYDALNPADSWTLSEGSYRIPG</sequence>
<organism evidence="2">
    <name type="scientific">Candidatus Kentrum sp. FM</name>
    <dbReference type="NCBI Taxonomy" id="2126340"/>
    <lineage>
        <taxon>Bacteria</taxon>
        <taxon>Pseudomonadati</taxon>
        <taxon>Pseudomonadota</taxon>
        <taxon>Gammaproteobacteria</taxon>
        <taxon>Candidatus Kentrum</taxon>
    </lineage>
</organism>
<name>A0A450WQ02_9GAMM</name>
<dbReference type="EMBL" id="CAADFL010000595">
    <property type="protein sequence ID" value="VFK19090.1"/>
    <property type="molecule type" value="Genomic_DNA"/>
</dbReference>
<reference evidence="2" key="1">
    <citation type="submission" date="2019-02" db="EMBL/GenBank/DDBJ databases">
        <authorList>
            <person name="Gruber-Vodicka R. H."/>
            <person name="Seah K. B. B."/>
        </authorList>
    </citation>
    <scope>NUCLEOTIDE SEQUENCE</scope>
    <source>
        <strain evidence="2">BECK_BZ164</strain>
        <strain evidence="1">BECK_BZ165</strain>
    </source>
</reference>